<evidence type="ECO:0008006" key="3">
    <source>
        <dbReference type="Google" id="ProtNLM"/>
    </source>
</evidence>
<organism evidence="1 2">
    <name type="scientific">Rippkaea orientalis (strain PCC 8801 / RF-1)</name>
    <name type="common">Cyanothece sp. (strain PCC 8801)</name>
    <dbReference type="NCBI Taxonomy" id="41431"/>
    <lineage>
        <taxon>Bacteria</taxon>
        <taxon>Bacillati</taxon>
        <taxon>Cyanobacteriota</taxon>
        <taxon>Cyanophyceae</taxon>
        <taxon>Oscillatoriophycideae</taxon>
        <taxon>Chroococcales</taxon>
        <taxon>Aphanothecaceae</taxon>
        <taxon>Rippkaea</taxon>
        <taxon>Rippkaea orientalis</taxon>
    </lineage>
</organism>
<proteinExistence type="predicted"/>
<dbReference type="HOGENOM" id="CLU_1282684_0_0_3"/>
<gene>
    <name evidence="1" type="ordered locus">PCC8801_0442</name>
</gene>
<keyword evidence="2" id="KW-1185">Reference proteome</keyword>
<dbReference type="Pfam" id="PF11780">
    <property type="entry name" value="DUF3318"/>
    <property type="match status" value="1"/>
</dbReference>
<dbReference type="EMBL" id="CP001287">
    <property type="protein sequence ID" value="ACK64538.1"/>
    <property type="molecule type" value="Genomic_DNA"/>
</dbReference>
<reference evidence="2" key="1">
    <citation type="journal article" date="2011" name="MBio">
        <title>Novel metabolic attributes of the genus Cyanothece, comprising a group of unicellular nitrogen-fixing Cyanobacteria.</title>
        <authorList>
            <person name="Bandyopadhyay A."/>
            <person name="Elvitigala T."/>
            <person name="Welsh E."/>
            <person name="Stockel J."/>
            <person name="Liberton M."/>
            <person name="Min H."/>
            <person name="Sherman L.A."/>
            <person name="Pakrasi H.B."/>
        </authorList>
    </citation>
    <scope>NUCLEOTIDE SEQUENCE [LARGE SCALE GENOMIC DNA]</scope>
    <source>
        <strain evidence="2">PCC 8801</strain>
    </source>
</reference>
<evidence type="ECO:0000313" key="2">
    <source>
        <dbReference type="Proteomes" id="UP000008204"/>
    </source>
</evidence>
<dbReference type="OrthoDB" id="455481at2"/>
<protein>
    <recommendedName>
        <fullName evidence="3">DUF3318 domain-containing protein</fullName>
    </recommendedName>
</protein>
<accession>B7JUF8</accession>
<dbReference type="KEGG" id="cyp:PCC8801_0442"/>
<dbReference type="InterPro" id="IPR021751">
    <property type="entry name" value="DUF3318"/>
</dbReference>
<dbReference type="eggNOG" id="COG0501">
    <property type="taxonomic scope" value="Bacteria"/>
</dbReference>
<evidence type="ECO:0000313" key="1">
    <source>
        <dbReference type="EMBL" id="ACK64538.1"/>
    </source>
</evidence>
<dbReference type="RefSeq" id="WP_012593815.1">
    <property type="nucleotide sequence ID" value="NC_011726.1"/>
</dbReference>
<sequence>MSVESEISRLLDVMPASGRMLTKIVSKPQQSKVIDAPFSPPWNRDSRPIYINFDLWRRLPRGQRDLLILRATSSLTGIKWFKPDLYQGITLAGLLGLTVQTVQGDILGMVASGGLTAIAGYQIWRNNRSVQRELDADEEAIKVALRRGYTEVEAARNLLEGLEGCAQLEGRSSLNFTELIRVQNLKAMANLSPVGVPENVKTRE</sequence>
<dbReference type="STRING" id="41431.PCC8801_0442"/>
<dbReference type="AlphaFoldDB" id="B7JUF8"/>
<name>B7JUF8_RIPO1</name>
<dbReference type="Proteomes" id="UP000008204">
    <property type="component" value="Chromosome"/>
</dbReference>